<name>A0A7W8EBR2_9BACT</name>
<dbReference type="EMBL" id="JACHIO010000013">
    <property type="protein sequence ID" value="MBB5064820.1"/>
    <property type="molecule type" value="Genomic_DNA"/>
</dbReference>
<sequence length="241" mass="26659">MPRKKASPVIHPFDQLHGTDTSGLIPGTTIVRGTNARVEELTAYYGVAPSILHSLLDHWLQHLEPNAPIENTVFMDIGAGKGRALLLASQYPFQRVEGIELNQDLAGIAQANIDLWAKDPQAEALAPIALHHADATVHPLPDAPVLAFLFHPFELPLLKRYVAHVEQSLTRRPHAFDLAYANAEHDSLLDRHPAFRRIWMGRVAMSTDDHIADLAAIAEQKEYGSTGDELCAIYRYTGRSS</sequence>
<gene>
    <name evidence="1" type="ORF">HDF15_003182</name>
</gene>
<comment type="caution">
    <text evidence="1">The sequence shown here is derived from an EMBL/GenBank/DDBJ whole genome shotgun (WGS) entry which is preliminary data.</text>
</comment>
<protein>
    <submittedName>
        <fullName evidence="1">SAM-dependent methyltransferase</fullName>
    </submittedName>
</protein>
<keyword evidence="1" id="KW-0808">Transferase</keyword>
<dbReference type="Gene3D" id="3.40.50.150">
    <property type="entry name" value="Vaccinia Virus protein VP39"/>
    <property type="match status" value="1"/>
</dbReference>
<evidence type="ECO:0000313" key="2">
    <source>
        <dbReference type="Proteomes" id="UP000584867"/>
    </source>
</evidence>
<keyword evidence="1" id="KW-0489">Methyltransferase</keyword>
<dbReference type="SUPFAM" id="SSF53335">
    <property type="entry name" value="S-adenosyl-L-methionine-dependent methyltransferases"/>
    <property type="match status" value="1"/>
</dbReference>
<organism evidence="1 2">
    <name type="scientific">Granulicella mallensis</name>
    <dbReference type="NCBI Taxonomy" id="940614"/>
    <lineage>
        <taxon>Bacteria</taxon>
        <taxon>Pseudomonadati</taxon>
        <taxon>Acidobacteriota</taxon>
        <taxon>Terriglobia</taxon>
        <taxon>Terriglobales</taxon>
        <taxon>Acidobacteriaceae</taxon>
        <taxon>Granulicella</taxon>
    </lineage>
</organism>
<dbReference type="GO" id="GO:0008168">
    <property type="term" value="F:methyltransferase activity"/>
    <property type="evidence" value="ECO:0007669"/>
    <property type="project" value="UniProtKB-KW"/>
</dbReference>
<dbReference type="RefSeq" id="WP_184257037.1">
    <property type="nucleotide sequence ID" value="NZ_JACHIO010000013.1"/>
</dbReference>
<dbReference type="CDD" id="cd02440">
    <property type="entry name" value="AdoMet_MTases"/>
    <property type="match status" value="1"/>
</dbReference>
<dbReference type="Proteomes" id="UP000584867">
    <property type="component" value="Unassembled WGS sequence"/>
</dbReference>
<reference evidence="1 2" key="1">
    <citation type="submission" date="2020-08" db="EMBL/GenBank/DDBJ databases">
        <title>Genomic Encyclopedia of Type Strains, Phase IV (KMG-V): Genome sequencing to study the core and pangenomes of soil and plant-associated prokaryotes.</title>
        <authorList>
            <person name="Whitman W."/>
        </authorList>
    </citation>
    <scope>NUCLEOTIDE SEQUENCE [LARGE SCALE GENOMIC DNA]</scope>
    <source>
        <strain evidence="1 2">X5P3</strain>
    </source>
</reference>
<proteinExistence type="predicted"/>
<dbReference type="AlphaFoldDB" id="A0A7W8EBR2"/>
<dbReference type="GO" id="GO:0032259">
    <property type="term" value="P:methylation"/>
    <property type="evidence" value="ECO:0007669"/>
    <property type="project" value="UniProtKB-KW"/>
</dbReference>
<evidence type="ECO:0000313" key="1">
    <source>
        <dbReference type="EMBL" id="MBB5064820.1"/>
    </source>
</evidence>
<accession>A0A7W8EBR2</accession>
<dbReference type="InterPro" id="IPR029063">
    <property type="entry name" value="SAM-dependent_MTases_sf"/>
</dbReference>